<gene>
    <name evidence="1" type="ORF">LYPA_23C013181</name>
</gene>
<organism evidence="1 2">
    <name type="scientific">Lynx pardinus</name>
    <name type="common">Iberian lynx</name>
    <name type="synonym">Felis pardina</name>
    <dbReference type="NCBI Taxonomy" id="191816"/>
    <lineage>
        <taxon>Eukaryota</taxon>
        <taxon>Metazoa</taxon>
        <taxon>Chordata</taxon>
        <taxon>Craniata</taxon>
        <taxon>Vertebrata</taxon>
        <taxon>Euteleostomi</taxon>
        <taxon>Mammalia</taxon>
        <taxon>Eutheria</taxon>
        <taxon>Laurasiatheria</taxon>
        <taxon>Carnivora</taxon>
        <taxon>Feliformia</taxon>
        <taxon>Felidae</taxon>
        <taxon>Felinae</taxon>
        <taxon>Lynx</taxon>
    </lineage>
</organism>
<proteinExistence type="predicted"/>
<evidence type="ECO:0000313" key="2">
    <source>
        <dbReference type="Proteomes" id="UP000386466"/>
    </source>
</evidence>
<dbReference type="EMBL" id="CAAGRJ010011692">
    <property type="protein sequence ID" value="VFV28617.1"/>
    <property type="molecule type" value="Genomic_DNA"/>
</dbReference>
<accession>A0A485N7X5</accession>
<sequence length="70" mass="7849">WTAPPEITPNHTKPSASFIAKEHFLTLIKVMVSAEIQGELHRVEALKRQNVANKAKVKLPLCAEGDFLER</sequence>
<feature type="non-terminal residue" evidence="1">
    <location>
        <position position="1"/>
    </location>
</feature>
<keyword evidence="2" id="KW-1185">Reference proteome</keyword>
<protein>
    <submittedName>
        <fullName evidence="1">Uncharacterized protein</fullName>
    </submittedName>
</protein>
<evidence type="ECO:0000313" key="1">
    <source>
        <dbReference type="EMBL" id="VFV28617.1"/>
    </source>
</evidence>
<reference evidence="1 2" key="1">
    <citation type="submission" date="2019-01" db="EMBL/GenBank/DDBJ databases">
        <authorList>
            <person name="Alioto T."/>
            <person name="Alioto T."/>
        </authorList>
    </citation>
    <scope>NUCLEOTIDE SEQUENCE [LARGE SCALE GENOMIC DNA]</scope>
</reference>
<dbReference type="Proteomes" id="UP000386466">
    <property type="component" value="Unassembled WGS sequence"/>
</dbReference>
<name>A0A485N7X5_LYNPA</name>
<dbReference type="AlphaFoldDB" id="A0A485N7X5"/>